<dbReference type="EMBL" id="KF790733">
    <property type="protein sequence ID" value="AIE47644.1"/>
    <property type="molecule type" value="Genomic_DNA"/>
</dbReference>
<organism evidence="1">
    <name type="scientific">uncultured prokaryote</name>
    <dbReference type="NCBI Taxonomy" id="198431"/>
    <lineage>
        <taxon>unclassified sequences</taxon>
        <taxon>environmental samples</taxon>
    </lineage>
</organism>
<dbReference type="AlphaFoldDB" id="A0A068LJU5"/>
<reference evidence="1" key="1">
    <citation type="journal article" date="2014" name="BMC Genomics">
        <title>Metasecretome-selective phage display approach for mining the functional potential of a rumen microbial community.</title>
        <authorList>
            <person name="Ciric M."/>
            <person name="Moon C.D."/>
            <person name="Leahy S.C."/>
            <person name="Creevey C.J."/>
            <person name="Altermann E."/>
            <person name="Attwood G.T."/>
            <person name="Rakonjac J."/>
            <person name="Gagic D."/>
        </authorList>
    </citation>
    <scope>NUCLEOTIDE SEQUENCE</scope>
</reference>
<name>A0A068LJU5_9ZZZZ</name>
<evidence type="ECO:0000313" key="1">
    <source>
        <dbReference type="EMBL" id="AIE47644.1"/>
    </source>
</evidence>
<accession>A0A068LJU5</accession>
<feature type="non-terminal residue" evidence="1">
    <location>
        <position position="55"/>
    </location>
</feature>
<protein>
    <submittedName>
        <fullName evidence="1">Uncharacterized protein</fullName>
    </submittedName>
</protein>
<proteinExistence type="predicted"/>
<sequence length="55" mass="5894">MFKMKKSHIKGRFMAMAAAAAMTCSFTYGTLPVSAAETPEPVLASQSEEPVIVMV</sequence>